<evidence type="ECO:0000256" key="1">
    <source>
        <dbReference type="ARBA" id="ARBA00022630"/>
    </source>
</evidence>
<keyword evidence="1" id="KW-0285">Flavoprotein</keyword>
<dbReference type="Pfam" id="PF01494">
    <property type="entry name" value="FAD_binding_3"/>
    <property type="match status" value="1"/>
</dbReference>
<reference evidence="5 6" key="1">
    <citation type="submission" date="2016-05" db="EMBL/GenBank/DDBJ databases">
        <title>A degradative enzymes factory behind the ericoid mycorrhizal symbiosis.</title>
        <authorList>
            <consortium name="DOE Joint Genome Institute"/>
            <person name="Martino E."/>
            <person name="Morin E."/>
            <person name="Grelet G."/>
            <person name="Kuo A."/>
            <person name="Kohler A."/>
            <person name="Daghino S."/>
            <person name="Barry K."/>
            <person name="Choi C."/>
            <person name="Cichocki N."/>
            <person name="Clum A."/>
            <person name="Copeland A."/>
            <person name="Hainaut M."/>
            <person name="Haridas S."/>
            <person name="Labutti K."/>
            <person name="Lindquist E."/>
            <person name="Lipzen A."/>
            <person name="Khouja H.-R."/>
            <person name="Murat C."/>
            <person name="Ohm R."/>
            <person name="Olson A."/>
            <person name="Spatafora J."/>
            <person name="Veneault-Fourrey C."/>
            <person name="Henrissat B."/>
            <person name="Grigoriev I."/>
            <person name="Martin F."/>
            <person name="Perotto S."/>
        </authorList>
    </citation>
    <scope>NUCLEOTIDE SEQUENCE [LARGE SCALE GENOMIC DNA]</scope>
    <source>
        <strain evidence="5 6">UAMH 7357</strain>
    </source>
</reference>
<dbReference type="PANTHER" id="PTHR46865">
    <property type="entry name" value="OXIDOREDUCTASE-RELATED"/>
    <property type="match status" value="1"/>
</dbReference>
<keyword evidence="2" id="KW-0274">FAD</keyword>
<keyword evidence="6" id="KW-1185">Reference proteome</keyword>
<dbReference type="InterPro" id="IPR002938">
    <property type="entry name" value="FAD-bd"/>
</dbReference>
<dbReference type="EMBL" id="KZ613481">
    <property type="protein sequence ID" value="PMD21355.1"/>
    <property type="molecule type" value="Genomic_DNA"/>
</dbReference>
<dbReference type="PANTHER" id="PTHR46865:SF2">
    <property type="entry name" value="MONOOXYGENASE"/>
    <property type="match status" value="1"/>
</dbReference>
<proteinExistence type="predicted"/>
<evidence type="ECO:0000256" key="2">
    <source>
        <dbReference type="ARBA" id="ARBA00022827"/>
    </source>
</evidence>
<keyword evidence="3" id="KW-0560">Oxidoreductase</keyword>
<dbReference type="Proteomes" id="UP000235672">
    <property type="component" value="Unassembled WGS sequence"/>
</dbReference>
<dbReference type="InterPro" id="IPR036188">
    <property type="entry name" value="FAD/NAD-bd_sf"/>
</dbReference>
<protein>
    <submittedName>
        <fullName evidence="5">FAD/NAD(P)-binding domain-containing protein</fullName>
    </submittedName>
</protein>
<name>A0A2J6Q4Y3_9HELO</name>
<dbReference type="InterPro" id="IPR051704">
    <property type="entry name" value="FAD_aromatic-hydroxylase"/>
</dbReference>
<dbReference type="GO" id="GO:0016491">
    <property type="term" value="F:oxidoreductase activity"/>
    <property type="evidence" value="ECO:0007669"/>
    <property type="project" value="UniProtKB-KW"/>
</dbReference>
<evidence type="ECO:0000256" key="3">
    <source>
        <dbReference type="ARBA" id="ARBA00023002"/>
    </source>
</evidence>
<dbReference type="STRING" id="1745343.A0A2J6Q4Y3"/>
<dbReference type="AlphaFoldDB" id="A0A2J6Q4Y3"/>
<accession>A0A2J6Q4Y3</accession>
<organism evidence="5 6">
    <name type="scientific">Hyaloscypha hepaticicola</name>
    <dbReference type="NCBI Taxonomy" id="2082293"/>
    <lineage>
        <taxon>Eukaryota</taxon>
        <taxon>Fungi</taxon>
        <taxon>Dikarya</taxon>
        <taxon>Ascomycota</taxon>
        <taxon>Pezizomycotina</taxon>
        <taxon>Leotiomycetes</taxon>
        <taxon>Helotiales</taxon>
        <taxon>Hyaloscyphaceae</taxon>
        <taxon>Hyaloscypha</taxon>
    </lineage>
</organism>
<dbReference type="Gene3D" id="3.50.50.60">
    <property type="entry name" value="FAD/NAD(P)-binding domain"/>
    <property type="match status" value="1"/>
</dbReference>
<dbReference type="SUPFAM" id="SSF51905">
    <property type="entry name" value="FAD/NAD(P)-binding domain"/>
    <property type="match status" value="1"/>
</dbReference>
<dbReference type="GO" id="GO:0071949">
    <property type="term" value="F:FAD binding"/>
    <property type="evidence" value="ECO:0007669"/>
    <property type="project" value="InterPro"/>
</dbReference>
<dbReference type="Gene3D" id="3.30.9.10">
    <property type="entry name" value="D-Amino Acid Oxidase, subunit A, domain 2"/>
    <property type="match status" value="1"/>
</dbReference>
<feature type="domain" description="FAD-binding" evidence="4">
    <location>
        <begin position="11"/>
        <end position="349"/>
    </location>
</feature>
<gene>
    <name evidence="5" type="ORF">NA56DRAFT_645637</name>
</gene>
<dbReference type="OrthoDB" id="655030at2759"/>
<evidence type="ECO:0000313" key="5">
    <source>
        <dbReference type="EMBL" id="PMD21355.1"/>
    </source>
</evidence>
<evidence type="ECO:0000259" key="4">
    <source>
        <dbReference type="Pfam" id="PF01494"/>
    </source>
</evidence>
<evidence type="ECO:0000313" key="6">
    <source>
        <dbReference type="Proteomes" id="UP000235672"/>
    </source>
</evidence>
<dbReference type="PRINTS" id="PR00420">
    <property type="entry name" value="RNGMNOXGNASE"/>
</dbReference>
<sequence>MSTPPTRKPLRVLISGAGIGGPVLAYWLSKAGHSVTVIERSSRLRKEGQTVDITGDGLKVIKWMDLLETIRARTTKEEGAKFVDSRNRVVASFPFAGRLSLTNEFEIVRGELAEVFYEASKGKAEYVFRERISKIEEMGDCAEVTFASEDGKKRQYDVVVVAEGLASRTRGLVLGEDVRAPIKPLHMWVASFSFAQGENDDQWARVYHIPNRRALFIRPDGLGRVRANACVIDDSDKILAISGIRDREKQKEHFINLFNGTGWETDRIMDGLRQADDLYLQETAQAKNKTWSKGRVVLVGDTAYCPSPLSGMGCTSAIIGAYVLAAKLVQHQDNPQAGFAAYEAMMRPYVDDIQSIPRVFPHLALPETEWGISILHVVVYLFSLAAKAGLITAIGKITAYFNIGQDQFPDLPDPSVFEREGKQE</sequence>